<evidence type="ECO:0000256" key="15">
    <source>
        <dbReference type="PIRSR" id="PIRSR600829-1"/>
    </source>
</evidence>
<feature type="transmembrane region" description="Helical" evidence="19">
    <location>
        <begin position="21"/>
        <end position="40"/>
    </location>
</feature>
<dbReference type="InterPro" id="IPR033717">
    <property type="entry name" value="UDPK"/>
</dbReference>
<accession>A0A2U2XDH6</accession>
<comment type="caution">
    <text evidence="20">The sequence shown here is derived from an EMBL/GenBank/DDBJ whole genome shotgun (WGS) entry which is preliminary data.</text>
</comment>
<evidence type="ECO:0000256" key="16">
    <source>
        <dbReference type="PIRSR" id="PIRSR600829-2"/>
    </source>
</evidence>
<dbReference type="InterPro" id="IPR000829">
    <property type="entry name" value="DAGK"/>
</dbReference>
<feature type="binding site" evidence="16">
    <location>
        <position position="59"/>
    </location>
    <ligand>
        <name>substrate</name>
    </ligand>
</feature>
<keyword evidence="21" id="KW-1185">Reference proteome</keyword>
<evidence type="ECO:0000256" key="14">
    <source>
        <dbReference type="ARBA" id="ARBA00023264"/>
    </source>
</evidence>
<organism evidence="20 21">
    <name type="scientific">Brumimicrobium oceani</name>
    <dbReference type="NCBI Taxonomy" id="2100725"/>
    <lineage>
        <taxon>Bacteria</taxon>
        <taxon>Pseudomonadati</taxon>
        <taxon>Bacteroidota</taxon>
        <taxon>Flavobacteriia</taxon>
        <taxon>Flavobacteriales</taxon>
        <taxon>Crocinitomicaceae</taxon>
        <taxon>Brumimicrobium</taxon>
    </lineage>
</organism>
<feature type="binding site" evidence="17">
    <location>
        <position position="18"/>
    </location>
    <ligand>
        <name>ATP</name>
        <dbReference type="ChEBI" id="CHEBI:30616"/>
    </ligand>
</feature>
<keyword evidence="10 19" id="KW-1133">Transmembrane helix</keyword>
<keyword evidence="18" id="KW-0460">Magnesium</keyword>
<comment type="cofactor">
    <cofactor evidence="18">
        <name>Mg(2+)</name>
        <dbReference type="ChEBI" id="CHEBI:18420"/>
    </cofactor>
    <text evidence="18">Mn(2+), Zn(2+), Cd(2+) and Co(2+) support activity to lesser extents.</text>
</comment>
<evidence type="ECO:0000256" key="7">
    <source>
        <dbReference type="ARBA" id="ARBA00022741"/>
    </source>
</evidence>
<dbReference type="CDD" id="cd14265">
    <property type="entry name" value="UDPK_IM_like"/>
    <property type="match status" value="1"/>
</dbReference>
<dbReference type="Pfam" id="PF01219">
    <property type="entry name" value="DAGK_prokar"/>
    <property type="match status" value="1"/>
</dbReference>
<name>A0A2U2XDH6_9FLAO</name>
<keyword evidence="18" id="KW-0479">Metal-binding</keyword>
<dbReference type="AlphaFoldDB" id="A0A2U2XDH6"/>
<evidence type="ECO:0000256" key="17">
    <source>
        <dbReference type="PIRSR" id="PIRSR600829-3"/>
    </source>
</evidence>
<dbReference type="InterPro" id="IPR036945">
    <property type="entry name" value="DAGK_sf"/>
</dbReference>
<sequence length="111" mass="12476">MLGFNHAFRGLLQMFRSERNFKIHILIFAFVAALGIYFNISFSDWTSILLVSGLVLSLEVINSAIEKVCDLYSTEKSEKIKNIKDISAGAVLIAALFAVVIGMMVFFPYFE</sequence>
<feature type="transmembrane region" description="Helical" evidence="19">
    <location>
        <begin position="46"/>
        <end position="65"/>
    </location>
</feature>
<keyword evidence="9 17" id="KW-0067">ATP-binding</keyword>
<feature type="binding site" evidence="18">
    <location>
        <position position="66"/>
    </location>
    <ligand>
        <name>a divalent metal cation</name>
        <dbReference type="ChEBI" id="CHEBI:60240"/>
    </ligand>
</feature>
<comment type="similarity">
    <text evidence="2">Belongs to the bacterial diacylglycerol kinase family.</text>
</comment>
<evidence type="ECO:0000256" key="2">
    <source>
        <dbReference type="ARBA" id="ARBA00005967"/>
    </source>
</evidence>
<reference evidence="20 21" key="2">
    <citation type="submission" date="2018-05" db="EMBL/GenBank/DDBJ databases">
        <authorList>
            <person name="Lanie J.A."/>
            <person name="Ng W.-L."/>
            <person name="Kazmierczak K.M."/>
            <person name="Andrzejewski T.M."/>
            <person name="Davidsen T.M."/>
            <person name="Wayne K.J."/>
            <person name="Tettelin H."/>
            <person name="Glass J.I."/>
            <person name="Rusch D."/>
            <person name="Podicherti R."/>
            <person name="Tsui H.-C.T."/>
            <person name="Winkler M.E."/>
        </authorList>
    </citation>
    <scope>NUCLEOTIDE SEQUENCE [LARGE SCALE GENOMIC DNA]</scope>
    <source>
        <strain evidence="20 21">C305</strain>
    </source>
</reference>
<dbReference type="RefSeq" id="WP_109359132.1">
    <property type="nucleotide sequence ID" value="NZ_QFRJ01000004.1"/>
</dbReference>
<evidence type="ECO:0000256" key="10">
    <source>
        <dbReference type="ARBA" id="ARBA00022989"/>
    </source>
</evidence>
<evidence type="ECO:0000313" key="21">
    <source>
        <dbReference type="Proteomes" id="UP000245370"/>
    </source>
</evidence>
<feature type="transmembrane region" description="Helical" evidence="19">
    <location>
        <begin position="86"/>
        <end position="110"/>
    </location>
</feature>
<keyword evidence="8 20" id="KW-0418">Kinase</keyword>
<dbReference type="GO" id="GO:0046872">
    <property type="term" value="F:metal ion binding"/>
    <property type="evidence" value="ECO:0007669"/>
    <property type="project" value="UniProtKB-KW"/>
</dbReference>
<dbReference type="GO" id="GO:0016301">
    <property type="term" value="F:kinase activity"/>
    <property type="evidence" value="ECO:0007669"/>
    <property type="project" value="UniProtKB-KW"/>
</dbReference>
<evidence type="ECO:0000256" key="19">
    <source>
        <dbReference type="SAM" id="Phobius"/>
    </source>
</evidence>
<evidence type="ECO:0000256" key="5">
    <source>
        <dbReference type="ARBA" id="ARBA00022679"/>
    </source>
</evidence>
<dbReference type="PANTHER" id="PTHR34299:SF1">
    <property type="entry name" value="DIACYLGLYCEROL KINASE"/>
    <property type="match status" value="1"/>
</dbReference>
<dbReference type="OrthoDB" id="1493837at2"/>
<evidence type="ECO:0000256" key="13">
    <source>
        <dbReference type="ARBA" id="ARBA00023209"/>
    </source>
</evidence>
<dbReference type="GO" id="GO:0008654">
    <property type="term" value="P:phospholipid biosynthetic process"/>
    <property type="evidence" value="ECO:0007669"/>
    <property type="project" value="UniProtKB-KW"/>
</dbReference>
<dbReference type="EMBL" id="QFRJ01000004">
    <property type="protein sequence ID" value="PWH85855.1"/>
    <property type="molecule type" value="Genomic_DNA"/>
</dbReference>
<feature type="active site" description="Proton acceptor" evidence="15">
    <location>
        <position position="59"/>
    </location>
</feature>
<dbReference type="Gene3D" id="1.10.287.3610">
    <property type="match status" value="1"/>
</dbReference>
<keyword evidence="12 19" id="KW-0472">Membrane</keyword>
<keyword evidence="13" id="KW-0594">Phospholipid biosynthesis</keyword>
<dbReference type="GO" id="GO:0005886">
    <property type="term" value="C:plasma membrane"/>
    <property type="evidence" value="ECO:0007669"/>
    <property type="project" value="UniProtKB-SubCell"/>
</dbReference>
<evidence type="ECO:0000256" key="9">
    <source>
        <dbReference type="ARBA" id="ARBA00022840"/>
    </source>
</evidence>
<reference evidence="20 21" key="1">
    <citation type="submission" date="2018-05" db="EMBL/GenBank/DDBJ databases">
        <title>Brumimicrobium oceani sp. nov., isolated from coastal sediment.</title>
        <authorList>
            <person name="Kou Y."/>
        </authorList>
    </citation>
    <scope>NUCLEOTIDE SEQUENCE [LARGE SCALE GENOMIC DNA]</scope>
    <source>
        <strain evidence="20 21">C305</strain>
    </source>
</reference>
<dbReference type="PANTHER" id="PTHR34299">
    <property type="entry name" value="DIACYLGLYCEROL KINASE"/>
    <property type="match status" value="1"/>
</dbReference>
<keyword evidence="7 17" id="KW-0547">Nucleotide-binding</keyword>
<evidence type="ECO:0000313" key="20">
    <source>
        <dbReference type="EMBL" id="PWH85855.1"/>
    </source>
</evidence>
<protein>
    <submittedName>
        <fullName evidence="20">Diacylglycerol kinase</fullName>
    </submittedName>
</protein>
<evidence type="ECO:0000256" key="11">
    <source>
        <dbReference type="ARBA" id="ARBA00023098"/>
    </source>
</evidence>
<dbReference type="GO" id="GO:0005524">
    <property type="term" value="F:ATP binding"/>
    <property type="evidence" value="ECO:0007669"/>
    <property type="project" value="UniProtKB-KW"/>
</dbReference>
<evidence type="ECO:0000256" key="8">
    <source>
        <dbReference type="ARBA" id="ARBA00022777"/>
    </source>
</evidence>
<evidence type="ECO:0000256" key="4">
    <source>
        <dbReference type="ARBA" id="ARBA00022516"/>
    </source>
</evidence>
<evidence type="ECO:0000256" key="6">
    <source>
        <dbReference type="ARBA" id="ARBA00022692"/>
    </source>
</evidence>
<evidence type="ECO:0000256" key="1">
    <source>
        <dbReference type="ARBA" id="ARBA00004651"/>
    </source>
</evidence>
<keyword evidence="5" id="KW-0808">Transferase</keyword>
<feature type="binding site" evidence="17">
    <location>
        <begin position="84"/>
        <end position="85"/>
    </location>
    <ligand>
        <name>ATP</name>
        <dbReference type="ChEBI" id="CHEBI:30616"/>
    </ligand>
</feature>
<gene>
    <name evidence="20" type="ORF">DIT68_07105</name>
</gene>
<proteinExistence type="inferred from homology"/>
<dbReference type="Proteomes" id="UP000245370">
    <property type="component" value="Unassembled WGS sequence"/>
</dbReference>
<comment type="subcellular location">
    <subcellularLocation>
        <location evidence="1">Cell membrane</location>
        <topology evidence="1">Multi-pass membrane protein</topology>
    </subcellularLocation>
</comment>
<evidence type="ECO:0000256" key="18">
    <source>
        <dbReference type="PIRSR" id="PIRSR600829-4"/>
    </source>
</evidence>
<feature type="binding site" evidence="18">
    <location>
        <position position="18"/>
    </location>
    <ligand>
        <name>a divalent metal cation</name>
        <dbReference type="ChEBI" id="CHEBI:60240"/>
    </ligand>
</feature>
<keyword evidence="6 19" id="KW-0812">Transmembrane</keyword>
<evidence type="ECO:0000256" key="3">
    <source>
        <dbReference type="ARBA" id="ARBA00022475"/>
    </source>
</evidence>
<keyword evidence="14" id="KW-1208">Phospholipid metabolism</keyword>
<keyword evidence="11" id="KW-0443">Lipid metabolism</keyword>
<keyword evidence="4" id="KW-0444">Lipid biosynthesis</keyword>
<feature type="binding site" evidence="17">
    <location>
        <position position="66"/>
    </location>
    <ligand>
        <name>ATP</name>
        <dbReference type="ChEBI" id="CHEBI:30616"/>
    </ligand>
</feature>
<keyword evidence="3" id="KW-1003">Cell membrane</keyword>
<evidence type="ECO:0000256" key="12">
    <source>
        <dbReference type="ARBA" id="ARBA00023136"/>
    </source>
</evidence>